<dbReference type="PANTHER" id="PTHR13932:SF9">
    <property type="entry name" value="COPROPORPHYRINOGEN III OXIDASE"/>
    <property type="match status" value="1"/>
</dbReference>
<dbReference type="InterPro" id="IPR053733">
    <property type="entry name" value="Heme_Transport_Util_sf"/>
</dbReference>
<dbReference type="InterPro" id="IPR013785">
    <property type="entry name" value="Aldolase_TIM"/>
</dbReference>
<evidence type="ECO:0000256" key="3">
    <source>
        <dbReference type="ARBA" id="ARBA00022723"/>
    </source>
</evidence>
<dbReference type="InterPro" id="IPR026332">
    <property type="entry name" value="HutW"/>
</dbReference>
<dbReference type="InterPro" id="IPR007197">
    <property type="entry name" value="rSAM"/>
</dbReference>
<keyword evidence="9" id="KW-1185">Reference proteome</keyword>
<dbReference type="Proteomes" id="UP000249130">
    <property type="component" value="Unassembled WGS sequence"/>
</dbReference>
<dbReference type="GO" id="GO:0051539">
    <property type="term" value="F:4 iron, 4 sulfur cluster binding"/>
    <property type="evidence" value="ECO:0007669"/>
    <property type="project" value="TreeGrafter"/>
</dbReference>
<dbReference type="GO" id="GO:0006779">
    <property type="term" value="P:porphyrin-containing compound biosynthetic process"/>
    <property type="evidence" value="ECO:0007669"/>
    <property type="project" value="TreeGrafter"/>
</dbReference>
<evidence type="ECO:0000259" key="7">
    <source>
        <dbReference type="PROSITE" id="PS51918"/>
    </source>
</evidence>
<dbReference type="Gene3D" id="3.20.20.70">
    <property type="entry name" value="Aldolase class I"/>
    <property type="match status" value="1"/>
</dbReference>
<sequence length="688" mass="73502">MEASKTTRTTNGHGHPTGTGHPHGMAHPHGGQHGGGHPHAAGQPHAAGHPHGGGHASAGGRDHPSSAPRPVEDFLVPAGRDPLTEAFGGREFAPPWRGSVPVDPDEAEAVLARVFETPRDEPAIAYVHVPYCQNHCLFCGFFQNVWRPEVAEAFVDDVIAEVADRGTTPLVASAPVAAVYIGGGTPTALPASALARLVEGLREHLPLTADCEITLEGRAYDFGLAKAEAALDAGVNRISLGVQSFDTGVRRRLGRKLPYEELTAFIRELVGLGRARVVCDLIYGLPGQTDETWARDLDTVETLGLDGVTLYALNIWRGGPLFRAIEAGKLPAASPIGRQAQTYAAGIAGLTERGFRQVSQSHLVRSTHERNVYNAGIKRGMPCLPFGPGAGGQAHGVRWRNVMEIERRRALQAEGRRPVEGLSRMPARYAAQAAITSGLESGGIDPAAVDRLAPGFAAAAAPLLRNWSEAGLVVADGDLLRTTPAGAFWITNLTSGLYAALDRAEQPSTSSKEHRMTDTLAAPSDAREKLAAQLAANPDGIIEVLARQHGVSTLDATRMLPAANCTFAPADTFADVMGELTSWGPMLFIVHTPSIVLECEGAIPRGEFGRGYFNLHGDSPIGGHIKADRCTAIAFVRRPFMGRESCSIQFFDQDGEAMFKIFVRRMPDRNMEPEQVAKFEALKTRLAA</sequence>
<dbReference type="GO" id="GO:0046872">
    <property type="term" value="F:metal ion binding"/>
    <property type="evidence" value="ECO:0007669"/>
    <property type="project" value="UniProtKB-KW"/>
</dbReference>
<evidence type="ECO:0000256" key="5">
    <source>
        <dbReference type="ARBA" id="ARBA00023014"/>
    </source>
</evidence>
<keyword evidence="5" id="KW-0411">Iron-sulfur</keyword>
<organism evidence="8 9">
    <name type="scientific">Rhodoplanes roseus</name>
    <dbReference type="NCBI Taxonomy" id="29409"/>
    <lineage>
        <taxon>Bacteria</taxon>
        <taxon>Pseudomonadati</taxon>
        <taxon>Pseudomonadota</taxon>
        <taxon>Alphaproteobacteria</taxon>
        <taxon>Hyphomicrobiales</taxon>
        <taxon>Nitrobacteraceae</taxon>
        <taxon>Rhodoplanes</taxon>
    </lineage>
</organism>
<feature type="domain" description="Radical SAM core" evidence="7">
    <location>
        <begin position="117"/>
        <end position="353"/>
    </location>
</feature>
<dbReference type="InterPro" id="IPR010413">
    <property type="entry name" value="HutX-like"/>
</dbReference>
<dbReference type="SUPFAM" id="SSF102114">
    <property type="entry name" value="Radical SAM enzymes"/>
    <property type="match status" value="1"/>
</dbReference>
<feature type="compositionally biased region" description="Low complexity" evidence="6">
    <location>
        <begin position="38"/>
        <end position="49"/>
    </location>
</feature>
<dbReference type="Pfam" id="PF04055">
    <property type="entry name" value="Radical_SAM"/>
    <property type="match status" value="1"/>
</dbReference>
<dbReference type="PROSITE" id="PS51918">
    <property type="entry name" value="RADICAL_SAM"/>
    <property type="match status" value="1"/>
</dbReference>
<dbReference type="NCBIfam" id="TIGR04107">
    <property type="entry name" value="rSAM_HutW"/>
    <property type="match status" value="1"/>
</dbReference>
<keyword evidence="3" id="KW-0479">Metal-binding</keyword>
<accession>A0A327L561</accession>
<gene>
    <name evidence="8" type="ORF">CH341_03605</name>
</gene>
<dbReference type="GO" id="GO:0005737">
    <property type="term" value="C:cytoplasm"/>
    <property type="evidence" value="ECO:0007669"/>
    <property type="project" value="TreeGrafter"/>
</dbReference>
<comment type="cofactor">
    <cofactor evidence="1">
        <name>[4Fe-4S] cluster</name>
        <dbReference type="ChEBI" id="CHEBI:49883"/>
    </cofactor>
</comment>
<dbReference type="CDD" id="cd16829">
    <property type="entry name" value="ChuX_HutX-like"/>
    <property type="match status" value="1"/>
</dbReference>
<dbReference type="NCBIfam" id="TIGR04108">
    <property type="entry name" value="HutX"/>
    <property type="match status" value="1"/>
</dbReference>
<proteinExistence type="predicted"/>
<dbReference type="InterPro" id="IPR006638">
    <property type="entry name" value="Elp3/MiaA/NifB-like_rSAM"/>
</dbReference>
<dbReference type="SFLD" id="SFLDF00311">
    <property type="entry name" value="heme_degradation_proteins_(Hut"/>
    <property type="match status" value="1"/>
</dbReference>
<keyword evidence="4" id="KW-0408">Iron</keyword>
<name>A0A327L561_9BRAD</name>
<dbReference type="SFLD" id="SFLDG01082">
    <property type="entry name" value="B12-binding_domain_containing"/>
    <property type="match status" value="1"/>
</dbReference>
<dbReference type="Pfam" id="PF06228">
    <property type="entry name" value="ChuX_HutX"/>
    <property type="match status" value="1"/>
</dbReference>
<dbReference type="SFLD" id="SFLDG01065">
    <property type="entry name" value="anaerobic_coproporphyrinogen-I"/>
    <property type="match status" value="1"/>
</dbReference>
<feature type="compositionally biased region" description="Low complexity" evidence="6">
    <location>
        <begin position="12"/>
        <end position="29"/>
    </location>
</feature>
<dbReference type="SUPFAM" id="SSF144064">
    <property type="entry name" value="Heme iron utilization protein-like"/>
    <property type="match status" value="1"/>
</dbReference>
<feature type="region of interest" description="Disordered" evidence="6">
    <location>
        <begin position="1"/>
        <end position="74"/>
    </location>
</feature>
<feature type="compositionally biased region" description="Polar residues" evidence="6">
    <location>
        <begin position="1"/>
        <end position="11"/>
    </location>
</feature>
<dbReference type="SFLD" id="SFLDS00029">
    <property type="entry name" value="Radical_SAM"/>
    <property type="match status" value="1"/>
</dbReference>
<evidence type="ECO:0000256" key="1">
    <source>
        <dbReference type="ARBA" id="ARBA00001966"/>
    </source>
</evidence>
<dbReference type="GO" id="GO:0003824">
    <property type="term" value="F:catalytic activity"/>
    <property type="evidence" value="ECO:0007669"/>
    <property type="project" value="InterPro"/>
</dbReference>
<dbReference type="AlphaFoldDB" id="A0A327L561"/>
<dbReference type="Gene3D" id="3.40.1570.10">
    <property type="entry name" value="HemS/ChuS/ChuX like domains"/>
    <property type="match status" value="1"/>
</dbReference>
<evidence type="ECO:0000313" key="8">
    <source>
        <dbReference type="EMBL" id="RAI45486.1"/>
    </source>
</evidence>
<protein>
    <submittedName>
        <fullName evidence="8">Putative heme utilization radical SAM enzyme HutW</fullName>
    </submittedName>
</protein>
<comment type="caution">
    <text evidence="8">The sequence shown here is derived from an EMBL/GenBank/DDBJ whole genome shotgun (WGS) entry which is preliminary data.</text>
</comment>
<dbReference type="EMBL" id="NPEX01000014">
    <property type="protein sequence ID" value="RAI45486.1"/>
    <property type="molecule type" value="Genomic_DNA"/>
</dbReference>
<keyword evidence="2" id="KW-0949">S-adenosyl-L-methionine</keyword>
<evidence type="ECO:0000313" key="9">
    <source>
        <dbReference type="Proteomes" id="UP000249130"/>
    </source>
</evidence>
<evidence type="ECO:0000256" key="6">
    <source>
        <dbReference type="SAM" id="MobiDB-lite"/>
    </source>
</evidence>
<dbReference type="SMART" id="SM00729">
    <property type="entry name" value="Elp3"/>
    <property type="match status" value="1"/>
</dbReference>
<reference evidence="8 9" key="1">
    <citation type="submission" date="2017-07" db="EMBL/GenBank/DDBJ databases">
        <title>Draft Genome Sequences of Select Purple Nonsulfur Bacteria.</title>
        <authorList>
            <person name="Lasarre B."/>
            <person name="Mckinlay J.B."/>
        </authorList>
    </citation>
    <scope>NUCLEOTIDE SEQUENCE [LARGE SCALE GENOMIC DNA]</scope>
    <source>
        <strain evidence="8 9">DSM 5909</strain>
    </source>
</reference>
<dbReference type="InterPro" id="IPR058240">
    <property type="entry name" value="rSAM_sf"/>
</dbReference>
<dbReference type="CDD" id="cd01335">
    <property type="entry name" value="Radical_SAM"/>
    <property type="match status" value="1"/>
</dbReference>
<evidence type="ECO:0000256" key="4">
    <source>
        <dbReference type="ARBA" id="ARBA00023004"/>
    </source>
</evidence>
<dbReference type="InterPro" id="IPR034505">
    <property type="entry name" value="Coproporphyrinogen-III_oxidase"/>
</dbReference>
<evidence type="ECO:0000256" key="2">
    <source>
        <dbReference type="ARBA" id="ARBA00022691"/>
    </source>
</evidence>
<dbReference type="PANTHER" id="PTHR13932">
    <property type="entry name" value="COPROPORPHYRINIGEN III OXIDASE"/>
    <property type="match status" value="1"/>
</dbReference>